<evidence type="ECO:0000256" key="1">
    <source>
        <dbReference type="ARBA" id="ARBA00004123"/>
    </source>
</evidence>
<evidence type="ECO:0000313" key="7">
    <source>
        <dbReference type="EMBL" id="PPR86630.1"/>
    </source>
</evidence>
<dbReference type="GO" id="GO:0003677">
    <property type="term" value="F:DNA binding"/>
    <property type="evidence" value="ECO:0007669"/>
    <property type="project" value="UniProtKB-KW"/>
</dbReference>
<comment type="subcellular location">
    <subcellularLocation>
        <location evidence="1">Nucleus</location>
    </subcellularLocation>
</comment>
<dbReference type="InterPro" id="IPR003340">
    <property type="entry name" value="B3_DNA-bd"/>
</dbReference>
<organism evidence="7 8">
    <name type="scientific">Gossypium barbadense</name>
    <name type="common">Sea Island cotton</name>
    <name type="synonym">Hibiscus barbadensis</name>
    <dbReference type="NCBI Taxonomy" id="3634"/>
    <lineage>
        <taxon>Eukaryota</taxon>
        <taxon>Viridiplantae</taxon>
        <taxon>Streptophyta</taxon>
        <taxon>Embryophyta</taxon>
        <taxon>Tracheophyta</taxon>
        <taxon>Spermatophyta</taxon>
        <taxon>Magnoliopsida</taxon>
        <taxon>eudicotyledons</taxon>
        <taxon>Gunneridae</taxon>
        <taxon>Pentapetalae</taxon>
        <taxon>rosids</taxon>
        <taxon>malvids</taxon>
        <taxon>Malvales</taxon>
        <taxon>Malvaceae</taxon>
        <taxon>Malvoideae</taxon>
        <taxon>Gossypium</taxon>
    </lineage>
</organism>
<reference evidence="7 8" key="1">
    <citation type="submission" date="2015-01" db="EMBL/GenBank/DDBJ databases">
        <title>Genome of allotetraploid Gossypium barbadense reveals genomic plasticity and fiber elongation in cotton evolution.</title>
        <authorList>
            <person name="Chen X."/>
            <person name="Liu X."/>
            <person name="Zhao B."/>
            <person name="Zheng H."/>
            <person name="Hu Y."/>
            <person name="Lu G."/>
            <person name="Yang C."/>
            <person name="Chen J."/>
            <person name="Shan C."/>
            <person name="Zhang L."/>
            <person name="Zhou Y."/>
            <person name="Wang L."/>
            <person name="Guo W."/>
            <person name="Bai Y."/>
            <person name="Ruan J."/>
            <person name="Shangguan X."/>
            <person name="Mao Y."/>
            <person name="Jiang J."/>
            <person name="Zhu Y."/>
            <person name="Lei J."/>
            <person name="Kang H."/>
            <person name="Chen S."/>
            <person name="He X."/>
            <person name="Wang R."/>
            <person name="Wang Y."/>
            <person name="Chen J."/>
            <person name="Wang L."/>
            <person name="Yu S."/>
            <person name="Wang B."/>
            <person name="Wei J."/>
            <person name="Song S."/>
            <person name="Lu X."/>
            <person name="Gao Z."/>
            <person name="Gu W."/>
            <person name="Deng X."/>
            <person name="Ma D."/>
            <person name="Wang S."/>
            <person name="Liang W."/>
            <person name="Fang L."/>
            <person name="Cai C."/>
            <person name="Zhu X."/>
            <person name="Zhou B."/>
            <person name="Zhang Y."/>
            <person name="Chen Z."/>
            <person name="Xu S."/>
            <person name="Zhu R."/>
            <person name="Wang S."/>
            <person name="Zhang T."/>
            <person name="Zhao G."/>
        </authorList>
    </citation>
    <scope>NUCLEOTIDE SEQUENCE [LARGE SCALE GENOMIC DNA]</scope>
    <source>
        <strain evidence="8">cv. Xinhai21</strain>
        <tissue evidence="7">Leaf</tissue>
    </source>
</reference>
<dbReference type="AlphaFoldDB" id="A0A2P5W696"/>
<dbReference type="OrthoDB" id="954231at2759"/>
<evidence type="ECO:0000256" key="5">
    <source>
        <dbReference type="ARBA" id="ARBA00023242"/>
    </source>
</evidence>
<protein>
    <recommendedName>
        <fullName evidence="6">TF-B3 domain-containing protein</fullName>
    </recommendedName>
</protein>
<name>A0A2P5W696_GOSBA</name>
<evidence type="ECO:0000256" key="2">
    <source>
        <dbReference type="ARBA" id="ARBA00023015"/>
    </source>
</evidence>
<proteinExistence type="predicted"/>
<evidence type="ECO:0000259" key="6">
    <source>
        <dbReference type="PROSITE" id="PS50863"/>
    </source>
</evidence>
<dbReference type="SUPFAM" id="SSF101936">
    <property type="entry name" value="DNA-binding pseudobarrel domain"/>
    <property type="match status" value="1"/>
</dbReference>
<evidence type="ECO:0000313" key="8">
    <source>
        <dbReference type="Proteomes" id="UP000239757"/>
    </source>
</evidence>
<dbReference type="CDD" id="cd10017">
    <property type="entry name" value="B3_DNA"/>
    <property type="match status" value="1"/>
</dbReference>
<keyword evidence="2" id="KW-0805">Transcription regulation</keyword>
<keyword evidence="5" id="KW-0539">Nucleus</keyword>
<dbReference type="Gene3D" id="2.40.330.10">
    <property type="entry name" value="DNA-binding pseudobarrel domain"/>
    <property type="match status" value="1"/>
</dbReference>
<dbReference type="InterPro" id="IPR015300">
    <property type="entry name" value="DNA-bd_pseudobarrel_sf"/>
</dbReference>
<feature type="domain" description="TF-B3" evidence="6">
    <location>
        <begin position="7"/>
        <end position="109"/>
    </location>
</feature>
<keyword evidence="4" id="KW-0804">Transcription</keyword>
<gene>
    <name evidence="7" type="ORF">GOBAR_AA34059</name>
</gene>
<dbReference type="Proteomes" id="UP000239757">
    <property type="component" value="Unassembled WGS sequence"/>
</dbReference>
<dbReference type="PROSITE" id="PS50863">
    <property type="entry name" value="B3"/>
    <property type="match status" value="1"/>
</dbReference>
<evidence type="ECO:0000256" key="4">
    <source>
        <dbReference type="ARBA" id="ARBA00023163"/>
    </source>
</evidence>
<dbReference type="EMBL" id="KZ668918">
    <property type="protein sequence ID" value="PPR86630.1"/>
    <property type="molecule type" value="Genomic_DNA"/>
</dbReference>
<accession>A0A2P5W696</accession>
<dbReference type="GO" id="GO:0005634">
    <property type="term" value="C:nucleus"/>
    <property type="evidence" value="ECO:0007669"/>
    <property type="project" value="UniProtKB-SubCell"/>
</dbReference>
<evidence type="ECO:0000256" key="3">
    <source>
        <dbReference type="ARBA" id="ARBA00023125"/>
    </source>
</evidence>
<keyword evidence="3" id="KW-0238">DNA-binding</keyword>
<sequence length="200" mass="22501">MADESEIMFSKKLSRTDINKRLTIPSKTLSFFPAFNAGHAVTIHLEHAQKTWPVLCTIRRGKYKKPVLCGGWRAFVNFKNFNLGDRITMYKVQDRDGSSHFRVEVENPPSASNQHVELVNDANATKSPVMLFGTDLNDEATEMMCCMSKEVKEINFFGIKESDPIAYSSGTSDAGDQRCNLHAREVKLNLTLSPPNVEEL</sequence>